<dbReference type="GO" id="GO:0045944">
    <property type="term" value="P:positive regulation of transcription by RNA polymerase II"/>
    <property type="evidence" value="ECO:0007669"/>
    <property type="project" value="TreeGrafter"/>
</dbReference>
<protein>
    <submittedName>
        <fullName evidence="6">Breast cancer susceptibility 1-like protein</fullName>
    </submittedName>
</protein>
<keyword evidence="7" id="KW-1185">Reference proteome</keyword>
<dbReference type="InterPro" id="IPR031099">
    <property type="entry name" value="BRCA1-associated"/>
</dbReference>
<evidence type="ECO:0000256" key="1">
    <source>
        <dbReference type="ARBA" id="ARBA00004123"/>
    </source>
</evidence>
<proteinExistence type="predicted"/>
<dbReference type="GO" id="GO:0004842">
    <property type="term" value="F:ubiquitin-protein transferase activity"/>
    <property type="evidence" value="ECO:0007669"/>
    <property type="project" value="TreeGrafter"/>
</dbReference>
<keyword evidence="2" id="KW-0677">Repeat</keyword>
<evidence type="ECO:0000256" key="2">
    <source>
        <dbReference type="ARBA" id="ARBA00022737"/>
    </source>
</evidence>
<evidence type="ECO:0000313" key="7">
    <source>
        <dbReference type="Proteomes" id="UP000032142"/>
    </source>
</evidence>
<accession>A0A0B0NJZ1</accession>
<dbReference type="PANTHER" id="PTHR13763:SF9">
    <property type="entry name" value="BRCA1-ASSOCIATED RING DOMAIN PROTEIN 1"/>
    <property type="match status" value="1"/>
</dbReference>
<evidence type="ECO:0000256" key="3">
    <source>
        <dbReference type="ARBA" id="ARBA00022763"/>
    </source>
</evidence>
<organism evidence="6 7">
    <name type="scientific">Gossypium arboreum</name>
    <name type="common">Tree cotton</name>
    <name type="synonym">Gossypium nanking</name>
    <dbReference type="NCBI Taxonomy" id="29729"/>
    <lineage>
        <taxon>Eukaryota</taxon>
        <taxon>Viridiplantae</taxon>
        <taxon>Streptophyta</taxon>
        <taxon>Embryophyta</taxon>
        <taxon>Tracheophyta</taxon>
        <taxon>Spermatophyta</taxon>
        <taxon>Magnoliopsida</taxon>
        <taxon>eudicotyledons</taxon>
        <taxon>Gunneridae</taxon>
        <taxon>Pentapetalae</taxon>
        <taxon>rosids</taxon>
        <taxon>malvids</taxon>
        <taxon>Malvales</taxon>
        <taxon>Malvaceae</taxon>
        <taxon>Malvoideae</taxon>
        <taxon>Gossypium</taxon>
    </lineage>
</organism>
<dbReference type="EMBL" id="KN402361">
    <property type="protein sequence ID" value="KHG14823.1"/>
    <property type="molecule type" value="Genomic_DNA"/>
</dbReference>
<dbReference type="GO" id="GO:0000724">
    <property type="term" value="P:double-strand break repair via homologous recombination"/>
    <property type="evidence" value="ECO:0007669"/>
    <property type="project" value="TreeGrafter"/>
</dbReference>
<gene>
    <name evidence="6" type="ORF">F383_06213</name>
</gene>
<sequence length="226" mass="24354">MVSLKQNDSVLGIDGHLSDSKRQKRLNYGTVDGGAKTMDHCQSDLQAQNIVTSDCQLRSQNGASLAGTGLLVTSENMNGNRAICEFCQSSKISEATGMMLHYINGKPVTGDASFGSNVIHVHSSCIEWAPQVYFVGDNVKNLKPELAKGAKLNQVPNEKSRKAHSAAKFPNKKPGNCLSADDKVPTESFTIDEISLDNHGCCDGPKTGRLRVLDNAPKLFDYLAEG</sequence>
<keyword evidence="5" id="KW-0539">Nucleus</keyword>
<keyword evidence="3" id="KW-0227">DNA damage</keyword>
<reference evidence="7" key="1">
    <citation type="submission" date="2014-09" db="EMBL/GenBank/DDBJ databases">
        <authorList>
            <person name="Mudge J."/>
            <person name="Ramaraj T."/>
            <person name="Lindquist I.E."/>
            <person name="Bharti A.K."/>
            <person name="Sundararajan A."/>
            <person name="Cameron C.T."/>
            <person name="Woodward J.E."/>
            <person name="May G.D."/>
            <person name="Brubaker C."/>
            <person name="Broadhvest J."/>
            <person name="Wilkins T.A."/>
        </authorList>
    </citation>
    <scope>NUCLEOTIDE SEQUENCE</scope>
    <source>
        <strain evidence="7">cv. AKA8401</strain>
    </source>
</reference>
<dbReference type="InterPro" id="IPR013083">
    <property type="entry name" value="Znf_RING/FYVE/PHD"/>
</dbReference>
<evidence type="ECO:0000256" key="4">
    <source>
        <dbReference type="ARBA" id="ARBA00023204"/>
    </source>
</evidence>
<dbReference type="AlphaFoldDB" id="A0A0B0NJZ1"/>
<dbReference type="PANTHER" id="PTHR13763">
    <property type="entry name" value="BREAST CANCER TYPE 1 SUSCEPTIBILITY PROTEIN BRCA1"/>
    <property type="match status" value="1"/>
</dbReference>
<name>A0A0B0NJZ1_GOSAR</name>
<evidence type="ECO:0000256" key="5">
    <source>
        <dbReference type="ARBA" id="ARBA00023242"/>
    </source>
</evidence>
<dbReference type="Proteomes" id="UP000032142">
    <property type="component" value="Unassembled WGS sequence"/>
</dbReference>
<dbReference type="Gene3D" id="3.30.40.10">
    <property type="entry name" value="Zinc/RING finger domain, C3HC4 (zinc finger)"/>
    <property type="match status" value="1"/>
</dbReference>
<evidence type="ECO:0000313" key="6">
    <source>
        <dbReference type="EMBL" id="KHG14823.1"/>
    </source>
</evidence>
<comment type="subcellular location">
    <subcellularLocation>
        <location evidence="1">Nucleus</location>
    </subcellularLocation>
</comment>
<dbReference type="GO" id="GO:0005634">
    <property type="term" value="C:nucleus"/>
    <property type="evidence" value="ECO:0007669"/>
    <property type="project" value="UniProtKB-SubCell"/>
</dbReference>
<keyword evidence="4" id="KW-0234">DNA repair</keyword>